<evidence type="ECO:0000256" key="1">
    <source>
        <dbReference type="SAM" id="SignalP"/>
    </source>
</evidence>
<sequence length="93" mass="10064">MAALVLAAAVTFGATSPASATISYVGGGEWDHGVSASTTWSFYYHAVYRHKSTVITSEGTTTSGWKAKKFWAFAQRDSTRSGNKTYYDYDSSS</sequence>
<dbReference type="Gene3D" id="2.60.40.2850">
    <property type="match status" value="1"/>
</dbReference>
<protein>
    <recommendedName>
        <fullName evidence="4">Lactococcin 972 family bacteriocin</fullName>
    </recommendedName>
</protein>
<dbReference type="InterPro" id="IPR006540">
    <property type="entry name" value="Lactococcin_972"/>
</dbReference>
<name>A0A511JDC5_9CELL</name>
<organism evidence="2 3">
    <name type="scientific">Cellulomonas composti</name>
    <dbReference type="NCBI Taxonomy" id="266130"/>
    <lineage>
        <taxon>Bacteria</taxon>
        <taxon>Bacillati</taxon>
        <taxon>Actinomycetota</taxon>
        <taxon>Actinomycetes</taxon>
        <taxon>Micrococcales</taxon>
        <taxon>Cellulomonadaceae</taxon>
        <taxon>Cellulomonas</taxon>
    </lineage>
</organism>
<feature type="chain" id="PRO_5021706592" description="Lactococcin 972 family bacteriocin" evidence="1">
    <location>
        <begin position="21"/>
        <end position="93"/>
    </location>
</feature>
<evidence type="ECO:0000313" key="2">
    <source>
        <dbReference type="EMBL" id="GEL95972.1"/>
    </source>
</evidence>
<keyword evidence="1" id="KW-0732">Signal</keyword>
<dbReference type="Proteomes" id="UP000321720">
    <property type="component" value="Unassembled WGS sequence"/>
</dbReference>
<feature type="signal peptide" evidence="1">
    <location>
        <begin position="1"/>
        <end position="20"/>
    </location>
</feature>
<dbReference type="RefSeq" id="WP_186812699.1">
    <property type="nucleotide sequence ID" value="NZ_BJWG01000013.1"/>
</dbReference>
<proteinExistence type="predicted"/>
<comment type="caution">
    <text evidence="2">The sequence shown here is derived from an EMBL/GenBank/DDBJ whole genome shotgun (WGS) entry which is preliminary data.</text>
</comment>
<evidence type="ECO:0000313" key="3">
    <source>
        <dbReference type="Proteomes" id="UP000321720"/>
    </source>
</evidence>
<gene>
    <name evidence="2" type="ORF">CCO02nite_26300</name>
</gene>
<dbReference type="EMBL" id="BJWG01000013">
    <property type="protein sequence ID" value="GEL95972.1"/>
    <property type="molecule type" value="Genomic_DNA"/>
</dbReference>
<accession>A0A511JDC5</accession>
<dbReference type="Pfam" id="PF09683">
    <property type="entry name" value="Lactococcin_972"/>
    <property type="match status" value="1"/>
</dbReference>
<evidence type="ECO:0008006" key="4">
    <source>
        <dbReference type="Google" id="ProtNLM"/>
    </source>
</evidence>
<dbReference type="AlphaFoldDB" id="A0A511JDC5"/>
<reference evidence="2 3" key="1">
    <citation type="submission" date="2019-07" db="EMBL/GenBank/DDBJ databases">
        <title>Whole genome shotgun sequence of Cellulomonas composti NBRC 100758.</title>
        <authorList>
            <person name="Hosoyama A."/>
            <person name="Uohara A."/>
            <person name="Ohji S."/>
            <person name="Ichikawa N."/>
        </authorList>
    </citation>
    <scope>NUCLEOTIDE SEQUENCE [LARGE SCALE GENOMIC DNA]</scope>
    <source>
        <strain evidence="2 3">NBRC 100758</strain>
    </source>
</reference>
<keyword evidence="3" id="KW-1185">Reference proteome</keyword>